<protein>
    <recommendedName>
        <fullName evidence="3">Glycosyl transferase family 28 C-terminal domain-containing protein</fullName>
    </recommendedName>
</protein>
<dbReference type="EMBL" id="JBHLVF010000047">
    <property type="protein sequence ID" value="MFC0395958.1"/>
    <property type="molecule type" value="Genomic_DNA"/>
</dbReference>
<accession>A0ABV6JJ64</accession>
<keyword evidence="2" id="KW-1185">Reference proteome</keyword>
<dbReference type="PANTHER" id="PTHR38134">
    <property type="entry name" value="SLR1395 PROTEIN"/>
    <property type="match status" value="1"/>
</dbReference>
<organism evidence="1 2">
    <name type="scientific">Paenibacillus mendelii</name>
    <dbReference type="NCBI Taxonomy" id="206163"/>
    <lineage>
        <taxon>Bacteria</taxon>
        <taxon>Bacillati</taxon>
        <taxon>Bacillota</taxon>
        <taxon>Bacilli</taxon>
        <taxon>Bacillales</taxon>
        <taxon>Paenibacillaceae</taxon>
        <taxon>Paenibacillus</taxon>
    </lineage>
</organism>
<dbReference type="PANTHER" id="PTHR38134:SF2">
    <property type="entry name" value="GALACTOKINASE"/>
    <property type="match status" value="1"/>
</dbReference>
<dbReference type="RefSeq" id="WP_204817427.1">
    <property type="nucleotide sequence ID" value="NZ_JANHOF010000002.1"/>
</dbReference>
<comment type="caution">
    <text evidence="1">The sequence shown here is derived from an EMBL/GenBank/DDBJ whole genome shotgun (WGS) entry which is preliminary data.</text>
</comment>
<dbReference type="InterPro" id="IPR053205">
    <property type="entry name" value="GHMP_kinase_L-arabinokinase"/>
</dbReference>
<name>A0ABV6JJ64_9BACL</name>
<gene>
    <name evidence="1" type="ORF">ACFFJ8_31880</name>
</gene>
<proteinExistence type="predicted"/>
<evidence type="ECO:0000313" key="1">
    <source>
        <dbReference type="EMBL" id="MFC0395958.1"/>
    </source>
</evidence>
<sequence>MITICYYISDYGLGHAARSIAIIRSLIRQSRCRLRLIVCSSRALAFIRASLKDCNEAEIEYHQVSSDLGYLLKEGSIELDLDLMSKRYEAYIASFPGEVEREKAFLLQNKASLVVSDISPIPLLAANQVNIRSVGLSNFTWFTAYKQMLEEGRLAPLYDAYSQMDHFIALPGAEKEPHWGRRDAIRTEFFCRVPDEWEITKLRARINPDRSKCIVFFALGMSVDVHDLSELAMWEDDRCRFIVSSNMAIERENVFRIPGDYTESQNYVAIADVVITKPGWGTVSEAVKLNKPLVLLDRNFFAEDRHTVEALKGRHPYRLIEWEQLKRAMVTEPFLTSIRTHHEAQAQVSVECKQEQDALQVISDYLAALVM</sequence>
<evidence type="ECO:0008006" key="3">
    <source>
        <dbReference type="Google" id="ProtNLM"/>
    </source>
</evidence>
<reference evidence="1 2" key="1">
    <citation type="submission" date="2024-09" db="EMBL/GenBank/DDBJ databases">
        <authorList>
            <person name="Sun Q."/>
            <person name="Mori K."/>
        </authorList>
    </citation>
    <scope>NUCLEOTIDE SEQUENCE [LARGE SCALE GENOMIC DNA]</scope>
    <source>
        <strain evidence="1 2">CCM 4839</strain>
    </source>
</reference>
<evidence type="ECO:0000313" key="2">
    <source>
        <dbReference type="Proteomes" id="UP001589818"/>
    </source>
</evidence>
<dbReference type="Gene3D" id="3.40.50.2000">
    <property type="entry name" value="Glycogen Phosphorylase B"/>
    <property type="match status" value="1"/>
</dbReference>
<dbReference type="Proteomes" id="UP001589818">
    <property type="component" value="Unassembled WGS sequence"/>
</dbReference>
<dbReference type="SUPFAM" id="SSF53756">
    <property type="entry name" value="UDP-Glycosyltransferase/glycogen phosphorylase"/>
    <property type="match status" value="1"/>
</dbReference>